<evidence type="ECO:0000313" key="2">
    <source>
        <dbReference type="EMBL" id="TDP54364.1"/>
    </source>
</evidence>
<reference evidence="2 3" key="1">
    <citation type="submission" date="2019-03" db="EMBL/GenBank/DDBJ databases">
        <title>Genomic Encyclopedia of Type Strains, Phase IV (KMG-IV): sequencing the most valuable type-strain genomes for metagenomic binning, comparative biology and taxonomic classification.</title>
        <authorList>
            <person name="Goeker M."/>
        </authorList>
    </citation>
    <scope>NUCLEOTIDE SEQUENCE [LARGE SCALE GENOMIC DNA]</scope>
    <source>
        <strain evidence="2 3">DSM 28287</strain>
    </source>
</reference>
<accession>A0A4R6PZN3</accession>
<feature type="compositionally biased region" description="Basic and acidic residues" evidence="1">
    <location>
        <begin position="69"/>
        <end position="79"/>
    </location>
</feature>
<name>A0A4R6PZN3_9FIRM</name>
<organism evidence="2 3">
    <name type="scientific">Aminicella lysinilytica</name>
    <dbReference type="NCBI Taxonomy" id="433323"/>
    <lineage>
        <taxon>Bacteria</taxon>
        <taxon>Bacillati</taxon>
        <taxon>Bacillota</taxon>
        <taxon>Clostridia</taxon>
        <taxon>Peptostreptococcales</taxon>
        <taxon>Anaerovoracaceae</taxon>
        <taxon>Aminicella</taxon>
    </lineage>
</organism>
<feature type="compositionally biased region" description="Basic and acidic residues" evidence="1">
    <location>
        <begin position="89"/>
        <end position="100"/>
    </location>
</feature>
<comment type="caution">
    <text evidence="2">The sequence shown here is derived from an EMBL/GenBank/DDBJ whole genome shotgun (WGS) entry which is preliminary data.</text>
</comment>
<keyword evidence="3" id="KW-1185">Reference proteome</keyword>
<feature type="region of interest" description="Disordered" evidence="1">
    <location>
        <begin position="69"/>
        <end position="100"/>
    </location>
</feature>
<sequence length="100" mass="11135">MVFLRELLERIIDPLWGSYCEIFSILPTDNSTGIVCLFFTGINVLLSYTNTVSVAIGCLNSTKAVENRRKQTKSDESSRKSSCGGIIQKADRIDKKAEQT</sequence>
<evidence type="ECO:0000313" key="3">
    <source>
        <dbReference type="Proteomes" id="UP000295500"/>
    </source>
</evidence>
<dbReference type="RefSeq" id="WP_133528658.1">
    <property type="nucleotide sequence ID" value="NZ_SNXO01000022.1"/>
</dbReference>
<dbReference type="Proteomes" id="UP000295500">
    <property type="component" value="Unassembled WGS sequence"/>
</dbReference>
<protein>
    <submittedName>
        <fullName evidence="2">Uncharacterized protein</fullName>
    </submittedName>
</protein>
<dbReference type="AlphaFoldDB" id="A0A4R6PZN3"/>
<proteinExistence type="predicted"/>
<dbReference type="EMBL" id="SNXO01000022">
    <property type="protein sequence ID" value="TDP54364.1"/>
    <property type="molecule type" value="Genomic_DNA"/>
</dbReference>
<evidence type="ECO:0000256" key="1">
    <source>
        <dbReference type="SAM" id="MobiDB-lite"/>
    </source>
</evidence>
<gene>
    <name evidence="2" type="ORF">EV211_1221</name>
</gene>